<dbReference type="AlphaFoldDB" id="A0A1H6C7V2"/>
<dbReference type="GO" id="GO:0005886">
    <property type="term" value="C:plasma membrane"/>
    <property type="evidence" value="ECO:0007669"/>
    <property type="project" value="UniProtKB-SubCell"/>
</dbReference>
<keyword evidence="10 14" id="KW-0472">Membrane</keyword>
<comment type="similarity">
    <text evidence="2 13">Belongs to the sodium:solute symporter (SSF) (TC 2.A.21) family.</text>
</comment>
<dbReference type="OrthoDB" id="9764416at2"/>
<dbReference type="GO" id="GO:0015293">
    <property type="term" value="F:symporter activity"/>
    <property type="evidence" value="ECO:0007669"/>
    <property type="project" value="UniProtKB-KW"/>
</dbReference>
<feature type="transmembrane region" description="Helical" evidence="14">
    <location>
        <begin position="268"/>
        <end position="291"/>
    </location>
</feature>
<feature type="transmembrane region" description="Helical" evidence="14">
    <location>
        <begin position="150"/>
        <end position="169"/>
    </location>
</feature>
<dbReference type="Proteomes" id="UP000236728">
    <property type="component" value="Unassembled WGS sequence"/>
</dbReference>
<evidence type="ECO:0000256" key="13">
    <source>
        <dbReference type="RuleBase" id="RU362091"/>
    </source>
</evidence>
<evidence type="ECO:0000256" key="7">
    <source>
        <dbReference type="ARBA" id="ARBA00022989"/>
    </source>
</evidence>
<feature type="transmembrane region" description="Helical" evidence="14">
    <location>
        <begin position="76"/>
        <end position="97"/>
    </location>
</feature>
<feature type="transmembrane region" description="Helical" evidence="14">
    <location>
        <begin position="226"/>
        <end position="247"/>
    </location>
</feature>
<evidence type="ECO:0000256" key="10">
    <source>
        <dbReference type="ARBA" id="ARBA00023136"/>
    </source>
</evidence>
<evidence type="ECO:0000256" key="12">
    <source>
        <dbReference type="ARBA" id="ARBA00033708"/>
    </source>
</evidence>
<dbReference type="GO" id="GO:0006814">
    <property type="term" value="P:sodium ion transport"/>
    <property type="evidence" value="ECO:0007669"/>
    <property type="project" value="UniProtKB-KW"/>
</dbReference>
<sequence>MNTSLCLGALCLYLVITLVVGSWTRRYSATANSFLYANRSLPLPVVAASYLAANSGALEAVGLGAMAAQYGVQAFHFYWIGAIPALVVVGLWIMPLYRRSGVLSIPEWLELRYGPRIRLLNACMLLVMLPLLGGIGLYASSLLLQTLTGVRFITGLWVAAGVVLAYVLLGGIRATMYTEVLQLLILVAGFAPLAIVAARRLHSLPTVDEGMKTHLWTSLPLAQPRSAIDVASITLGLGFVLSFGYWCTDFVLMQRAFAARTDSDAQKVPLLAGFGKLLLSMLVVLPGLAAARTIPGLGSTLRFDQATPAFMQQSYGPILLALGFTAISASLTSALSSNVTAFGAVFMSDVYRRYVAPARSDRHYLLVGRTALVVATFTSVLASYLSFHFGNLMEQSQLIFATFAAPFWAVVLFGFLARKVSESAALIGFFTGTSVAIAHYVAFSYGYLPYGSNMTANFYSAIYSFSAAAFTTVLAAQFLPNLKSLDSPGLLIAWKDLRAVRHDRGIWILSLTLVASCALLNYWWR</sequence>
<keyword evidence="6" id="KW-0769">Symport</keyword>
<dbReference type="InterPro" id="IPR050277">
    <property type="entry name" value="Sodium:Solute_Symporter"/>
</dbReference>
<dbReference type="Pfam" id="PF00474">
    <property type="entry name" value="SSF"/>
    <property type="match status" value="1"/>
</dbReference>
<evidence type="ECO:0000256" key="4">
    <source>
        <dbReference type="ARBA" id="ARBA00022475"/>
    </source>
</evidence>
<evidence type="ECO:0000256" key="9">
    <source>
        <dbReference type="ARBA" id="ARBA00023065"/>
    </source>
</evidence>
<comment type="catalytic activity">
    <reaction evidence="12">
        <text>L-proline(in) + Na(+)(in) = L-proline(out) + Na(+)(out)</text>
        <dbReference type="Rhea" id="RHEA:28967"/>
        <dbReference type="ChEBI" id="CHEBI:29101"/>
        <dbReference type="ChEBI" id="CHEBI:60039"/>
    </reaction>
</comment>
<feature type="transmembrane region" description="Helical" evidence="14">
    <location>
        <begin position="366"/>
        <end position="386"/>
    </location>
</feature>
<feature type="transmembrane region" description="Helical" evidence="14">
    <location>
        <begin position="398"/>
        <end position="417"/>
    </location>
</feature>
<evidence type="ECO:0000256" key="11">
    <source>
        <dbReference type="ARBA" id="ARBA00023201"/>
    </source>
</evidence>
<feature type="transmembrane region" description="Helical" evidence="14">
    <location>
        <begin position="181"/>
        <end position="201"/>
    </location>
</feature>
<keyword evidence="3" id="KW-0813">Transport</keyword>
<keyword evidence="8" id="KW-0915">Sodium</keyword>
<dbReference type="InterPro" id="IPR001734">
    <property type="entry name" value="Na/solute_symporter"/>
</dbReference>
<protein>
    <submittedName>
        <fullName evidence="15">Solute:Na+ symporter, SSS family</fullName>
    </submittedName>
</protein>
<dbReference type="RefSeq" id="WP_103935147.1">
    <property type="nucleotide sequence ID" value="NZ_FNVA01000009.1"/>
</dbReference>
<dbReference type="InterPro" id="IPR038377">
    <property type="entry name" value="Na/Glc_symporter_sf"/>
</dbReference>
<reference evidence="15 16" key="1">
    <citation type="submission" date="2016-10" db="EMBL/GenBank/DDBJ databases">
        <authorList>
            <person name="de Groot N.N."/>
        </authorList>
    </citation>
    <scope>NUCLEOTIDE SEQUENCE [LARGE SCALE GENOMIC DNA]</scope>
    <source>
        <strain evidence="15 16">DSM 22489</strain>
    </source>
</reference>
<dbReference type="NCBIfam" id="TIGR00813">
    <property type="entry name" value="sss"/>
    <property type="match status" value="1"/>
</dbReference>
<dbReference type="PANTHER" id="PTHR48086">
    <property type="entry name" value="SODIUM/PROLINE SYMPORTER-RELATED"/>
    <property type="match status" value="1"/>
</dbReference>
<evidence type="ECO:0000313" key="16">
    <source>
        <dbReference type="Proteomes" id="UP000236728"/>
    </source>
</evidence>
<evidence type="ECO:0000256" key="6">
    <source>
        <dbReference type="ARBA" id="ARBA00022847"/>
    </source>
</evidence>
<dbReference type="PANTHER" id="PTHR48086:SF3">
    <property type="entry name" value="SODIUM_PROLINE SYMPORTER"/>
    <property type="match status" value="1"/>
</dbReference>
<keyword evidence="4" id="KW-1003">Cell membrane</keyword>
<proteinExistence type="inferred from homology"/>
<feature type="transmembrane region" description="Helical" evidence="14">
    <location>
        <begin position="118"/>
        <end position="138"/>
    </location>
</feature>
<evidence type="ECO:0000313" key="15">
    <source>
        <dbReference type="EMBL" id="SEG68982.1"/>
    </source>
</evidence>
<gene>
    <name evidence="15" type="ORF">SAMN05421819_4299</name>
</gene>
<feature type="transmembrane region" description="Helical" evidence="14">
    <location>
        <begin position="318"/>
        <end position="346"/>
    </location>
</feature>
<feature type="transmembrane region" description="Helical" evidence="14">
    <location>
        <begin position="460"/>
        <end position="479"/>
    </location>
</feature>
<accession>A0A1H6C7V2</accession>
<evidence type="ECO:0000256" key="14">
    <source>
        <dbReference type="SAM" id="Phobius"/>
    </source>
</evidence>
<dbReference type="EMBL" id="FNVA01000009">
    <property type="protein sequence ID" value="SEG68982.1"/>
    <property type="molecule type" value="Genomic_DNA"/>
</dbReference>
<name>A0A1H6C7V2_9BACT</name>
<keyword evidence="5 14" id="KW-0812">Transmembrane</keyword>
<evidence type="ECO:0000256" key="8">
    <source>
        <dbReference type="ARBA" id="ARBA00023053"/>
    </source>
</evidence>
<evidence type="ECO:0000256" key="2">
    <source>
        <dbReference type="ARBA" id="ARBA00006434"/>
    </source>
</evidence>
<dbReference type="Gene3D" id="1.20.1730.10">
    <property type="entry name" value="Sodium/glucose cotransporter"/>
    <property type="match status" value="1"/>
</dbReference>
<dbReference type="PROSITE" id="PS50283">
    <property type="entry name" value="NA_SOLUT_SYMP_3"/>
    <property type="match status" value="1"/>
</dbReference>
<keyword evidence="16" id="KW-1185">Reference proteome</keyword>
<keyword evidence="9" id="KW-0406">Ion transport</keyword>
<comment type="subcellular location">
    <subcellularLocation>
        <location evidence="1">Cell membrane</location>
        <topology evidence="1">Multi-pass membrane protein</topology>
    </subcellularLocation>
</comment>
<evidence type="ECO:0000256" key="5">
    <source>
        <dbReference type="ARBA" id="ARBA00022692"/>
    </source>
</evidence>
<keyword evidence="7 14" id="KW-1133">Transmembrane helix</keyword>
<feature type="transmembrane region" description="Helical" evidence="14">
    <location>
        <begin position="424"/>
        <end position="448"/>
    </location>
</feature>
<feature type="transmembrane region" description="Helical" evidence="14">
    <location>
        <begin position="505"/>
        <end position="524"/>
    </location>
</feature>
<organism evidence="15 16">
    <name type="scientific">Bryocella elongata</name>
    <dbReference type="NCBI Taxonomy" id="863522"/>
    <lineage>
        <taxon>Bacteria</taxon>
        <taxon>Pseudomonadati</taxon>
        <taxon>Acidobacteriota</taxon>
        <taxon>Terriglobia</taxon>
        <taxon>Terriglobales</taxon>
        <taxon>Acidobacteriaceae</taxon>
        <taxon>Bryocella</taxon>
    </lineage>
</organism>
<evidence type="ECO:0000256" key="1">
    <source>
        <dbReference type="ARBA" id="ARBA00004651"/>
    </source>
</evidence>
<keyword evidence="11" id="KW-0739">Sodium transport</keyword>
<evidence type="ECO:0000256" key="3">
    <source>
        <dbReference type="ARBA" id="ARBA00022448"/>
    </source>
</evidence>